<dbReference type="PANTHER" id="PTHR10357">
    <property type="entry name" value="ALPHA-AMYLASE FAMILY MEMBER"/>
    <property type="match status" value="1"/>
</dbReference>
<accession>A0A3Q9BL80</accession>
<dbReference type="GO" id="GO:0005975">
    <property type="term" value="P:carbohydrate metabolic process"/>
    <property type="evidence" value="ECO:0007669"/>
    <property type="project" value="InterPro"/>
</dbReference>
<dbReference type="GO" id="GO:0004553">
    <property type="term" value="F:hydrolase activity, hydrolyzing O-glycosyl compounds"/>
    <property type="evidence" value="ECO:0007669"/>
    <property type="project" value="InterPro"/>
</dbReference>
<evidence type="ECO:0000256" key="2">
    <source>
        <dbReference type="ARBA" id="ARBA00023295"/>
    </source>
</evidence>
<dbReference type="Gene3D" id="2.60.40.10">
    <property type="entry name" value="Immunoglobulins"/>
    <property type="match status" value="1"/>
</dbReference>
<dbReference type="SMART" id="SM00642">
    <property type="entry name" value="Aamy"/>
    <property type="match status" value="1"/>
</dbReference>
<proteinExistence type="predicted"/>
<dbReference type="CDD" id="cd02857">
    <property type="entry name" value="E_set_CDase_PDE_N"/>
    <property type="match status" value="1"/>
</dbReference>
<dbReference type="KEGG" id="jeh:EJN90_10070"/>
<reference evidence="5" key="1">
    <citation type="submission" date="2018-12" db="EMBL/GenBank/DDBJ databases">
        <title>Complete genome sequencing of Jeotgalibaca sp. H21T32.</title>
        <authorList>
            <person name="Bae J.-W."/>
            <person name="Lee S.-Y."/>
        </authorList>
    </citation>
    <scope>NUCLEOTIDE SEQUENCE [LARGE SCALE GENOMIC DNA]</scope>
    <source>
        <strain evidence="5">H21T32</strain>
    </source>
</reference>
<dbReference type="InterPro" id="IPR017853">
    <property type="entry name" value="GH"/>
</dbReference>
<sequence>METAAFYHRPESEYAYIYAPGHVHIRLRTKKGDVAKVGFIQGDPFNLHLRDWYQEEKEMELLSSTDLHDYWLIDTDEPVKRMAYAFHVYGKDGSDVIYNDRGVFPYLKEQLTNSGMYFRLPYFHETDRFKAPDWVKKTIWYQIFPERFHNGDEDNDPEGVLEWDSKTELSTVDFYGGDIQGILDKLDYLEDLGINGIYLTPIFTAPSNHKYDTTDYYEIDPHFGDKALFREFVEEAHKRGMRVMLDAVFNHIGAESTQWRDVAQYQEDSRFKEWFHIQEYPVPSAEEIQAHGPHYMEHAENLPYETYAYVPMMPKINTHNPEVQEYLLNIATYWIKEFDIDGWRLDVANEVDHTFWRKFNEACLSLKSDFYILGEIWTSSRAWLEGDEFHGVMNYSLVGNIIDYFVGKSIPARKMANVMNEQLAQYRKQTHETMFNMLDSHDTARVLTMAEGDIDLVKSTLAFMFLMHGSPCIYYGTEVGMMGGPDPQCRRCMIWDEEKQDRSMYEFTKELIQLRKEYQPLLSYGMLRWELVLDEEKIVGVRRDLGDDEIIGYFNQGYDDFEIPHDESTKVVLHHLSNEAEGKSVIAPNGFTIHTRRQK</sequence>
<dbReference type="Gene3D" id="3.90.400.10">
    <property type="entry name" value="Oligo-1,6-glucosidase, Domain 2"/>
    <property type="match status" value="1"/>
</dbReference>
<protein>
    <submittedName>
        <fullName evidence="4">Alpha-glycosidase</fullName>
    </submittedName>
</protein>
<keyword evidence="1" id="KW-0378">Hydrolase</keyword>
<organism evidence="4 5">
    <name type="scientific">Jeotgalibaca ciconiae</name>
    <dbReference type="NCBI Taxonomy" id="2496265"/>
    <lineage>
        <taxon>Bacteria</taxon>
        <taxon>Bacillati</taxon>
        <taxon>Bacillota</taxon>
        <taxon>Bacilli</taxon>
        <taxon>Lactobacillales</taxon>
        <taxon>Carnobacteriaceae</taxon>
        <taxon>Jeotgalibaca</taxon>
    </lineage>
</organism>
<dbReference type="Gene3D" id="3.20.20.80">
    <property type="entry name" value="Glycosidases"/>
    <property type="match status" value="1"/>
</dbReference>
<dbReference type="PANTHER" id="PTHR10357:SF210">
    <property type="entry name" value="MALTODEXTRIN GLUCOSIDASE"/>
    <property type="match status" value="1"/>
</dbReference>
<dbReference type="SUPFAM" id="SSF51445">
    <property type="entry name" value="(Trans)glycosidases"/>
    <property type="match status" value="1"/>
</dbReference>
<evidence type="ECO:0000259" key="3">
    <source>
        <dbReference type="SMART" id="SM00642"/>
    </source>
</evidence>
<dbReference type="RefSeq" id="WP_126110869.1">
    <property type="nucleotide sequence ID" value="NZ_CP034465.1"/>
</dbReference>
<evidence type="ECO:0000256" key="1">
    <source>
        <dbReference type="ARBA" id="ARBA00022801"/>
    </source>
</evidence>
<dbReference type="InterPro" id="IPR006047">
    <property type="entry name" value="GH13_cat_dom"/>
</dbReference>
<dbReference type="Pfam" id="PF02903">
    <property type="entry name" value="Alpha-amylase_N"/>
    <property type="match status" value="1"/>
</dbReference>
<feature type="domain" description="Glycosyl hydrolase family 13 catalytic" evidence="3">
    <location>
        <begin position="142"/>
        <end position="515"/>
    </location>
</feature>
<evidence type="ECO:0000313" key="5">
    <source>
        <dbReference type="Proteomes" id="UP000273326"/>
    </source>
</evidence>
<dbReference type="OrthoDB" id="9805159at2"/>
<keyword evidence="5" id="KW-1185">Reference proteome</keyword>
<dbReference type="AlphaFoldDB" id="A0A3Q9BL80"/>
<dbReference type="Pfam" id="PF00128">
    <property type="entry name" value="Alpha-amylase"/>
    <property type="match status" value="1"/>
</dbReference>
<dbReference type="InterPro" id="IPR013783">
    <property type="entry name" value="Ig-like_fold"/>
</dbReference>
<dbReference type="Proteomes" id="UP000273326">
    <property type="component" value="Chromosome"/>
</dbReference>
<dbReference type="EMBL" id="CP034465">
    <property type="protein sequence ID" value="AZP04958.1"/>
    <property type="molecule type" value="Genomic_DNA"/>
</dbReference>
<evidence type="ECO:0000313" key="4">
    <source>
        <dbReference type="EMBL" id="AZP04958.1"/>
    </source>
</evidence>
<dbReference type="CDD" id="cd11338">
    <property type="entry name" value="AmyAc_CMD"/>
    <property type="match status" value="1"/>
</dbReference>
<name>A0A3Q9BL80_9LACT</name>
<dbReference type="InterPro" id="IPR004185">
    <property type="entry name" value="Glyco_hydro_13_lg-like_dom"/>
</dbReference>
<gene>
    <name evidence="4" type="ORF">EJN90_10070</name>
</gene>
<keyword evidence="2 4" id="KW-0326">Glycosidase</keyword>
<dbReference type="InterPro" id="IPR045857">
    <property type="entry name" value="O16G_dom_2"/>
</dbReference>